<feature type="transmembrane region" description="Helical" evidence="17">
    <location>
        <begin position="12"/>
        <end position="30"/>
    </location>
</feature>
<comment type="subcellular location">
    <subcellularLocation>
        <location evidence="2">Membrane</location>
        <topology evidence="2">Single-pass membrane protein</topology>
    </subcellularLocation>
</comment>
<dbReference type="PANTHER" id="PTHR24305:SF236">
    <property type="entry name" value="PISATIN DEMETHYLASE"/>
    <property type="match status" value="1"/>
</dbReference>
<sequence length="506" mass="56914">MGIVTDIYEIRWAVASAIIALYVIVKIRAYRRLSAFDGPFSVGFSNFLFSKALINFNFHLWHKDVIDKHGPIARIGPNDLITNSPELLAHMSAVRSPYTRTKWFNRATRLWPGKDHIFSLLDEEEHLARRQQMAPGYSGKENLSLESSIDVHIQELVELIRSKYLSTDKETKPMDFAKKVQYLTLDVISNVGFGKPFGDVKADEDLNEYLEAGETGLAVVSVGAALGLTWLLQWSPLAKIMGPSEKDLVGFGRMLATARELVHDRLKRDTSGKSDMFASFVRHGLDTDQLVSESVLQVVAGSDTTATALRCIFLYLMTHPRVYAKLQAEIDTVSRTSASGIISDADARKLPYMQAVIKEGMRVHPPVTTTIGKRVPDGGDTVVVNGKQVFLPGGVNVSQATLAVQHNKDIFGDDVADFRPERWLLEKDEKRLAEMNRANELIFGYGRYQCLGKSIAMMEIGKTVFELMKSFDWCLARPEKPWKEKNFFGIFTQTDMLVLITERERK</sequence>
<dbReference type="GO" id="GO:0020037">
    <property type="term" value="F:heme binding"/>
    <property type="evidence" value="ECO:0007669"/>
    <property type="project" value="InterPro"/>
</dbReference>
<organism evidence="18 19">
    <name type="scientific">Podospora aff. communis PSN243</name>
    <dbReference type="NCBI Taxonomy" id="3040156"/>
    <lineage>
        <taxon>Eukaryota</taxon>
        <taxon>Fungi</taxon>
        <taxon>Dikarya</taxon>
        <taxon>Ascomycota</taxon>
        <taxon>Pezizomycotina</taxon>
        <taxon>Sordariomycetes</taxon>
        <taxon>Sordariomycetidae</taxon>
        <taxon>Sordariales</taxon>
        <taxon>Podosporaceae</taxon>
        <taxon>Podospora</taxon>
    </lineage>
</organism>
<dbReference type="InterPro" id="IPR050121">
    <property type="entry name" value="Cytochrome_P450_monoxygenase"/>
</dbReference>
<dbReference type="Gene3D" id="1.10.630.10">
    <property type="entry name" value="Cytochrome P450"/>
    <property type="match status" value="1"/>
</dbReference>
<evidence type="ECO:0000256" key="4">
    <source>
        <dbReference type="ARBA" id="ARBA00010617"/>
    </source>
</evidence>
<evidence type="ECO:0000256" key="8">
    <source>
        <dbReference type="ARBA" id="ARBA00022989"/>
    </source>
</evidence>
<reference evidence="18" key="2">
    <citation type="submission" date="2023-05" db="EMBL/GenBank/DDBJ databases">
        <authorList>
            <consortium name="Lawrence Berkeley National Laboratory"/>
            <person name="Steindorff A."/>
            <person name="Hensen N."/>
            <person name="Bonometti L."/>
            <person name="Westerberg I."/>
            <person name="Brannstrom I.O."/>
            <person name="Guillou S."/>
            <person name="Cros-Aarteil S."/>
            <person name="Calhoun S."/>
            <person name="Haridas S."/>
            <person name="Kuo A."/>
            <person name="Mondo S."/>
            <person name="Pangilinan J."/>
            <person name="Riley R."/>
            <person name="Labutti K."/>
            <person name="Andreopoulos B."/>
            <person name="Lipzen A."/>
            <person name="Chen C."/>
            <person name="Yanf M."/>
            <person name="Daum C."/>
            <person name="Ng V."/>
            <person name="Clum A."/>
            <person name="Ohm R."/>
            <person name="Martin F."/>
            <person name="Silar P."/>
            <person name="Natvig D."/>
            <person name="Lalanne C."/>
            <person name="Gautier V."/>
            <person name="Ament-Velasquez S.L."/>
            <person name="Kruys A."/>
            <person name="Hutchinson M.I."/>
            <person name="Powell A.J."/>
            <person name="Barry K."/>
            <person name="Miller A.N."/>
            <person name="Grigoriev I.V."/>
            <person name="Debuchy R."/>
            <person name="Gladieux P."/>
            <person name="Thoren M.H."/>
            <person name="Johannesson H."/>
        </authorList>
    </citation>
    <scope>NUCLEOTIDE SEQUENCE</scope>
    <source>
        <strain evidence="18">PSN243</strain>
    </source>
</reference>
<accession>A0AAV9G412</accession>
<dbReference type="InterPro" id="IPR001128">
    <property type="entry name" value="Cyt_P450"/>
</dbReference>
<evidence type="ECO:0000256" key="2">
    <source>
        <dbReference type="ARBA" id="ARBA00004167"/>
    </source>
</evidence>
<dbReference type="InterPro" id="IPR036396">
    <property type="entry name" value="Cyt_P450_sf"/>
</dbReference>
<evidence type="ECO:0000256" key="13">
    <source>
        <dbReference type="ARBA" id="ARBA00067672"/>
    </source>
</evidence>
<dbReference type="FunFam" id="1.10.630.10:FF:000076">
    <property type="entry name" value="Cytochrome P450 monooxygenase"/>
    <property type="match status" value="1"/>
</dbReference>
<keyword evidence="19" id="KW-1185">Reference proteome</keyword>
<evidence type="ECO:0000256" key="1">
    <source>
        <dbReference type="ARBA" id="ARBA00001971"/>
    </source>
</evidence>
<evidence type="ECO:0000313" key="18">
    <source>
        <dbReference type="EMBL" id="KAK4443291.1"/>
    </source>
</evidence>
<keyword evidence="17" id="KW-0472">Membrane</keyword>
<keyword evidence="6 17" id="KW-0812">Transmembrane</keyword>
<keyword evidence="7 16" id="KW-0479">Metal-binding</keyword>
<evidence type="ECO:0000313" key="19">
    <source>
        <dbReference type="Proteomes" id="UP001321760"/>
    </source>
</evidence>
<evidence type="ECO:0000256" key="5">
    <source>
        <dbReference type="ARBA" id="ARBA00022617"/>
    </source>
</evidence>
<dbReference type="Proteomes" id="UP001321760">
    <property type="component" value="Unassembled WGS sequence"/>
</dbReference>
<evidence type="ECO:0000256" key="15">
    <source>
        <dbReference type="ARBA" id="ARBA00079990"/>
    </source>
</evidence>
<reference evidence="18" key="1">
    <citation type="journal article" date="2023" name="Mol. Phylogenet. Evol.">
        <title>Genome-scale phylogeny and comparative genomics of the fungal order Sordariales.</title>
        <authorList>
            <person name="Hensen N."/>
            <person name="Bonometti L."/>
            <person name="Westerberg I."/>
            <person name="Brannstrom I.O."/>
            <person name="Guillou S."/>
            <person name="Cros-Aarteil S."/>
            <person name="Calhoun S."/>
            <person name="Haridas S."/>
            <person name="Kuo A."/>
            <person name="Mondo S."/>
            <person name="Pangilinan J."/>
            <person name="Riley R."/>
            <person name="LaButti K."/>
            <person name="Andreopoulos B."/>
            <person name="Lipzen A."/>
            <person name="Chen C."/>
            <person name="Yan M."/>
            <person name="Daum C."/>
            <person name="Ng V."/>
            <person name="Clum A."/>
            <person name="Steindorff A."/>
            <person name="Ohm R.A."/>
            <person name="Martin F."/>
            <person name="Silar P."/>
            <person name="Natvig D.O."/>
            <person name="Lalanne C."/>
            <person name="Gautier V."/>
            <person name="Ament-Velasquez S.L."/>
            <person name="Kruys A."/>
            <person name="Hutchinson M.I."/>
            <person name="Powell A.J."/>
            <person name="Barry K."/>
            <person name="Miller A.N."/>
            <person name="Grigoriev I.V."/>
            <person name="Debuchy R."/>
            <person name="Gladieux P."/>
            <person name="Hiltunen Thoren M."/>
            <person name="Johannesson H."/>
        </authorList>
    </citation>
    <scope>NUCLEOTIDE SEQUENCE</scope>
    <source>
        <strain evidence="18">PSN243</strain>
    </source>
</reference>
<dbReference type="CDD" id="cd11060">
    <property type="entry name" value="CYP57A1-like"/>
    <property type="match status" value="1"/>
</dbReference>
<evidence type="ECO:0000256" key="10">
    <source>
        <dbReference type="ARBA" id="ARBA00023004"/>
    </source>
</evidence>
<evidence type="ECO:0000256" key="17">
    <source>
        <dbReference type="SAM" id="Phobius"/>
    </source>
</evidence>
<gene>
    <name evidence="18" type="ORF">QBC34DRAFT_362319</name>
</gene>
<dbReference type="GO" id="GO:0004497">
    <property type="term" value="F:monooxygenase activity"/>
    <property type="evidence" value="ECO:0007669"/>
    <property type="project" value="UniProtKB-KW"/>
</dbReference>
<evidence type="ECO:0000256" key="16">
    <source>
        <dbReference type="PIRSR" id="PIRSR602401-1"/>
    </source>
</evidence>
<dbReference type="GO" id="GO:0016705">
    <property type="term" value="F:oxidoreductase activity, acting on paired donors, with incorporation or reduction of molecular oxygen"/>
    <property type="evidence" value="ECO:0007669"/>
    <property type="project" value="InterPro"/>
</dbReference>
<comment type="similarity">
    <text evidence="4">Belongs to the cytochrome P450 family.</text>
</comment>
<evidence type="ECO:0000256" key="3">
    <source>
        <dbReference type="ARBA" id="ARBA00004972"/>
    </source>
</evidence>
<dbReference type="GO" id="GO:0016020">
    <property type="term" value="C:membrane"/>
    <property type="evidence" value="ECO:0007669"/>
    <property type="project" value="UniProtKB-SubCell"/>
</dbReference>
<dbReference type="GO" id="GO:0005506">
    <property type="term" value="F:iron ion binding"/>
    <property type="evidence" value="ECO:0007669"/>
    <property type="project" value="InterPro"/>
</dbReference>
<dbReference type="InterPro" id="IPR002401">
    <property type="entry name" value="Cyt_P450_E_grp-I"/>
</dbReference>
<keyword evidence="12" id="KW-0503">Monooxygenase</keyword>
<keyword evidence="9" id="KW-0560">Oxidoreductase</keyword>
<dbReference type="PRINTS" id="PR00385">
    <property type="entry name" value="P450"/>
</dbReference>
<evidence type="ECO:0000256" key="12">
    <source>
        <dbReference type="ARBA" id="ARBA00023033"/>
    </source>
</evidence>
<proteinExistence type="inferred from homology"/>
<dbReference type="SUPFAM" id="SSF48264">
    <property type="entry name" value="Cytochrome P450"/>
    <property type="match status" value="1"/>
</dbReference>
<comment type="cofactor">
    <cofactor evidence="1 16">
        <name>heme</name>
        <dbReference type="ChEBI" id="CHEBI:30413"/>
    </cofactor>
</comment>
<evidence type="ECO:0000256" key="9">
    <source>
        <dbReference type="ARBA" id="ARBA00023002"/>
    </source>
</evidence>
<keyword evidence="11" id="KW-0843">Virulence</keyword>
<protein>
    <recommendedName>
        <fullName evidence="14">Cytochrome P450 monooxygenase ABA1</fullName>
    </recommendedName>
    <alternativeName>
        <fullName evidence="15">Abscisic acid biosynthesis protein 1</fullName>
    </alternativeName>
    <alternativeName>
        <fullName evidence="13">Cytochrome P450 monooxygenase aba1</fullName>
    </alternativeName>
</protein>
<evidence type="ECO:0000256" key="7">
    <source>
        <dbReference type="ARBA" id="ARBA00022723"/>
    </source>
</evidence>
<comment type="caution">
    <text evidence="18">The sequence shown here is derived from an EMBL/GenBank/DDBJ whole genome shotgun (WGS) entry which is preliminary data.</text>
</comment>
<comment type="pathway">
    <text evidence="3">Hormone biosynthesis.</text>
</comment>
<name>A0AAV9G412_9PEZI</name>
<keyword evidence="5 16" id="KW-0349">Heme</keyword>
<keyword evidence="10 16" id="KW-0408">Iron</keyword>
<feature type="binding site" description="axial binding residue" evidence="16">
    <location>
        <position position="450"/>
    </location>
    <ligand>
        <name>heme</name>
        <dbReference type="ChEBI" id="CHEBI:30413"/>
    </ligand>
    <ligandPart>
        <name>Fe</name>
        <dbReference type="ChEBI" id="CHEBI:18248"/>
    </ligandPart>
</feature>
<dbReference type="Pfam" id="PF00067">
    <property type="entry name" value="p450"/>
    <property type="match status" value="1"/>
</dbReference>
<evidence type="ECO:0000256" key="6">
    <source>
        <dbReference type="ARBA" id="ARBA00022692"/>
    </source>
</evidence>
<dbReference type="PANTHER" id="PTHR24305">
    <property type="entry name" value="CYTOCHROME P450"/>
    <property type="match status" value="1"/>
</dbReference>
<evidence type="ECO:0000256" key="11">
    <source>
        <dbReference type="ARBA" id="ARBA00023026"/>
    </source>
</evidence>
<dbReference type="PRINTS" id="PR00463">
    <property type="entry name" value="EP450I"/>
</dbReference>
<dbReference type="AlphaFoldDB" id="A0AAV9G412"/>
<dbReference type="EMBL" id="MU865996">
    <property type="protein sequence ID" value="KAK4443291.1"/>
    <property type="molecule type" value="Genomic_DNA"/>
</dbReference>
<keyword evidence="8 17" id="KW-1133">Transmembrane helix</keyword>
<evidence type="ECO:0000256" key="14">
    <source>
        <dbReference type="ARBA" id="ARBA00068222"/>
    </source>
</evidence>